<feature type="domain" description="DUF6891" evidence="1">
    <location>
        <begin position="3"/>
        <end position="191"/>
    </location>
</feature>
<dbReference type="AlphaFoldDB" id="A0A2M9R8K2"/>
<dbReference type="EMBL" id="NIPO01000001">
    <property type="protein sequence ID" value="PJR05170.1"/>
    <property type="molecule type" value="Genomic_DNA"/>
</dbReference>
<dbReference type="OrthoDB" id="5515732at2"/>
<reference evidence="2 3" key="1">
    <citation type="submission" date="2017-06" db="EMBL/GenBank/DDBJ databases">
        <title>Description of Avrilella dinanensis gen. nov. sp. nov.</title>
        <authorList>
            <person name="Leyer C."/>
            <person name="Sassi M."/>
            <person name="Minet J."/>
            <person name="Kayal S."/>
            <person name="Cattoir V."/>
        </authorList>
    </citation>
    <scope>NUCLEOTIDE SEQUENCE [LARGE SCALE GENOMIC DNA]</scope>
    <source>
        <strain evidence="2 3">UR159</strain>
    </source>
</reference>
<accession>A0A2M9R8K2</accession>
<evidence type="ECO:0000313" key="2">
    <source>
        <dbReference type="EMBL" id="PJR05170.1"/>
    </source>
</evidence>
<dbReference type="Proteomes" id="UP000231960">
    <property type="component" value="Unassembled WGS sequence"/>
</dbReference>
<evidence type="ECO:0000259" key="1">
    <source>
        <dbReference type="Pfam" id="PF21831"/>
    </source>
</evidence>
<sequence>MSEDEQFIFDSIYTQVRSGFFSLEDIQESILEEIEDNGFGDEISEEWAYEHIDKVYDNLLEESQTWQSPTETERLITAFDDLAATHKITALHYAGYTMDDGEYEVVEIERTLIENGEKSEGYCFYHGQDLERAVRGEGLLIAFQKIDNVSDSVSKEIAKKIVEVLEQHGLRTEWNGKADARILLPDFKWQRIYNENDRDLLNYNYVIDAVLGN</sequence>
<evidence type="ECO:0000313" key="3">
    <source>
        <dbReference type="Proteomes" id="UP000231960"/>
    </source>
</evidence>
<protein>
    <recommendedName>
        <fullName evidence="1">DUF6891 domain-containing protein</fullName>
    </recommendedName>
</protein>
<dbReference type="Pfam" id="PF21831">
    <property type="entry name" value="DUF6891"/>
    <property type="match status" value="1"/>
</dbReference>
<name>A0A2M9R8K2_9FLAO</name>
<dbReference type="InterPro" id="IPR054186">
    <property type="entry name" value="DUF6891"/>
</dbReference>
<comment type="caution">
    <text evidence="2">The sequence shown here is derived from an EMBL/GenBank/DDBJ whole genome shotgun (WGS) entry which is preliminary data.</text>
</comment>
<gene>
    <name evidence="2" type="ORF">CDL10_10400</name>
</gene>
<organism evidence="2 3">
    <name type="scientific">Avrilella dinanensis</name>
    <dbReference type="NCBI Taxonomy" id="2008672"/>
    <lineage>
        <taxon>Bacteria</taxon>
        <taxon>Pseudomonadati</taxon>
        <taxon>Bacteroidota</taxon>
        <taxon>Flavobacteriia</taxon>
        <taxon>Flavobacteriales</taxon>
        <taxon>Flavobacteriaceae</taxon>
        <taxon>Avrilella</taxon>
    </lineage>
</organism>
<proteinExistence type="predicted"/>
<keyword evidence="3" id="KW-1185">Reference proteome</keyword>